<comment type="catalytic activity">
    <reaction evidence="5">
        <text>UDP-N-acetyl-alpha-D-mannosamine + N-acetyl-alpha-D-glucosaminyl-di-trans,octa-cis-undecaprenyl diphosphate = N-acetyl-beta-D-mannosaminyl-(1-&gt;4)-N-acetyl-alpha-D-glucosaminyl di-trans,octa-cis-undecaprenyl diphosphate + UDP + H(+)</text>
        <dbReference type="Rhea" id="RHEA:16053"/>
        <dbReference type="ChEBI" id="CHEBI:15378"/>
        <dbReference type="ChEBI" id="CHEBI:58223"/>
        <dbReference type="ChEBI" id="CHEBI:62959"/>
        <dbReference type="ChEBI" id="CHEBI:68623"/>
        <dbReference type="ChEBI" id="CHEBI:132210"/>
        <dbReference type="EC" id="2.4.1.187"/>
    </reaction>
</comment>
<comment type="function">
    <text evidence="5">Catalyzes the conversion of GlcNAc-PP-undecaprenol into ManNAc-GlcNAc-PP-undecaprenol, the first committed lipid intermediate in the de novo synthesis of teichoic acid.</text>
</comment>
<keyword evidence="3 5" id="KW-0777">Teichoic acid biosynthesis</keyword>
<comment type="similarity">
    <text evidence="5">Belongs to the glycosyltransferase 26 family. TagA/TarA subfamily.</text>
</comment>
<dbReference type="EMBL" id="JXAK01000018">
    <property type="protein sequence ID" value="KIL40637.1"/>
    <property type="molecule type" value="Genomic_DNA"/>
</dbReference>
<dbReference type="NCBIfam" id="TIGR00696">
    <property type="entry name" value="wecG_tagA_cpsF"/>
    <property type="match status" value="1"/>
</dbReference>
<protein>
    <recommendedName>
        <fullName evidence="5">N-acetylglucosaminyldiphosphoundecaprenol N-acetyl-beta-D-mannosaminyltransferase</fullName>
        <ecNumber evidence="5">2.4.1.187</ecNumber>
    </recommendedName>
    <alternativeName>
        <fullName evidence="5">N-acetylmannosaminyltransferase</fullName>
    </alternativeName>
    <alternativeName>
        <fullName evidence="5">UDP-N-acetylmannosamine transferase</fullName>
    </alternativeName>
    <alternativeName>
        <fullName evidence="5">UDP-N-acetylmannosamine:N-acetylglucosaminyl pyrophosphorylundecaprenol N-acetylmannosaminyltransferase</fullName>
    </alternativeName>
</protein>
<keyword evidence="4 5" id="KW-0961">Cell wall biogenesis/degradation</keyword>
<dbReference type="InterPro" id="IPR004629">
    <property type="entry name" value="WecG_TagA_CpsF"/>
</dbReference>
<keyword evidence="2 5" id="KW-0808">Transferase</keyword>
<dbReference type="CDD" id="cd06533">
    <property type="entry name" value="Glyco_transf_WecG_TagA"/>
    <property type="match status" value="1"/>
</dbReference>
<comment type="caution">
    <text evidence="6">The sequence shown here is derived from an EMBL/GenBank/DDBJ whole genome shotgun (WGS) entry which is preliminary data.</text>
</comment>
<evidence type="ECO:0000313" key="6">
    <source>
        <dbReference type="EMBL" id="KIL40637.1"/>
    </source>
</evidence>
<evidence type="ECO:0000256" key="4">
    <source>
        <dbReference type="ARBA" id="ARBA00023316"/>
    </source>
</evidence>
<organism evidence="6 7">
    <name type="scientific">Gordoniibacillus kamchatkensis</name>
    <dbReference type="NCBI Taxonomy" id="1590651"/>
    <lineage>
        <taxon>Bacteria</taxon>
        <taxon>Bacillati</taxon>
        <taxon>Bacillota</taxon>
        <taxon>Bacilli</taxon>
        <taxon>Bacillales</taxon>
        <taxon>Paenibacillaceae</taxon>
        <taxon>Gordoniibacillus</taxon>
    </lineage>
</organism>
<evidence type="ECO:0000256" key="1">
    <source>
        <dbReference type="ARBA" id="ARBA00022676"/>
    </source>
</evidence>
<proteinExistence type="inferred from homology"/>
<dbReference type="InterPro" id="IPR034714">
    <property type="entry name" value="TagA_TarA"/>
</dbReference>
<dbReference type="Pfam" id="PF03808">
    <property type="entry name" value="Glyco_tran_WecG"/>
    <property type="match status" value="1"/>
</dbReference>
<dbReference type="EC" id="2.4.1.187" evidence="5"/>
<reference evidence="6 7" key="1">
    <citation type="submission" date="2014-12" db="EMBL/GenBank/DDBJ databases">
        <title>Draft genome sequence of Paenibacillus kamchatkensis strain B-2647.</title>
        <authorList>
            <person name="Karlyshev A.V."/>
            <person name="Kudryashova E.B."/>
        </authorList>
    </citation>
    <scope>NUCLEOTIDE SEQUENCE [LARGE SCALE GENOMIC DNA]</scope>
    <source>
        <strain evidence="6 7">VKM B-2647</strain>
    </source>
</reference>
<keyword evidence="7" id="KW-1185">Reference proteome</keyword>
<gene>
    <name evidence="6" type="ORF">SD70_11995</name>
</gene>
<evidence type="ECO:0000313" key="7">
    <source>
        <dbReference type="Proteomes" id="UP000031967"/>
    </source>
</evidence>
<accession>A0ABR5AHZ0</accession>
<dbReference type="PANTHER" id="PTHR34136">
    <property type="match status" value="1"/>
</dbReference>
<name>A0ABR5AHZ0_9BACL</name>
<dbReference type="Proteomes" id="UP000031967">
    <property type="component" value="Unassembled WGS sequence"/>
</dbReference>
<evidence type="ECO:0000256" key="2">
    <source>
        <dbReference type="ARBA" id="ARBA00022679"/>
    </source>
</evidence>
<dbReference type="HAMAP" id="MF_02070">
    <property type="entry name" value="TagA_TarA"/>
    <property type="match status" value="1"/>
</dbReference>
<dbReference type="PANTHER" id="PTHR34136:SF1">
    <property type="entry name" value="UDP-N-ACETYL-D-MANNOSAMINURONIC ACID TRANSFERASE"/>
    <property type="match status" value="1"/>
</dbReference>
<evidence type="ECO:0000256" key="3">
    <source>
        <dbReference type="ARBA" id="ARBA00022944"/>
    </source>
</evidence>
<evidence type="ECO:0000256" key="5">
    <source>
        <dbReference type="HAMAP-Rule" id="MF_02070"/>
    </source>
</evidence>
<sequence length="249" mass="27603">MTMAPIPTVSIYGVRVSRLNMRQTVDYLTETIERGVPQQVVTANPIILMAGLDNSSFMQTLREAELVVPDGTGLVWAASHIGQPVAERVAGYDLIHELMKVGSPRGWKVYLLGAAPGIAEAAAEKLESLYPGIRIVGCRDGFFPASEDDDVIADVTAAAPHLLLVARATNNQDPWIGKYKDRLRVPVMMGVGGSFDVLAGRVKRAPLFFQRLRLEWLYRLLREPSRLPRMLVLPKFVLKVLRDKENVSK</sequence>
<keyword evidence="1 5" id="KW-0328">Glycosyltransferase</keyword>
<dbReference type="RefSeq" id="WP_041047804.1">
    <property type="nucleotide sequence ID" value="NZ_JXAK01000018.1"/>
</dbReference>
<comment type="pathway">
    <text evidence="5">Cell wall biogenesis; teichoic acid biosynthesis.</text>
</comment>